<proteinExistence type="predicted"/>
<dbReference type="AlphaFoldDB" id="A0A8S4SHZ8"/>
<evidence type="ECO:0000313" key="2">
    <source>
        <dbReference type="Proteomes" id="UP000838756"/>
    </source>
</evidence>
<name>A0A8S4SHZ8_9NEOP</name>
<evidence type="ECO:0000313" key="1">
    <source>
        <dbReference type="EMBL" id="CAH2267894.1"/>
    </source>
</evidence>
<comment type="caution">
    <text evidence="1">The sequence shown here is derived from an EMBL/GenBank/DDBJ whole genome shotgun (WGS) entry which is preliminary data.</text>
</comment>
<dbReference type="Proteomes" id="UP000838756">
    <property type="component" value="Unassembled WGS sequence"/>
</dbReference>
<protein>
    <submittedName>
        <fullName evidence="1">Jg21947 protein</fullName>
    </submittedName>
</protein>
<sequence>MFSRDVVSTNPHWASVVDYGLSPFSLGQYDDDDDDFFGVSQTYRAPYLDIYTNGVKLSIGEGNREHKISDKYR</sequence>
<reference evidence="1" key="1">
    <citation type="submission" date="2022-03" db="EMBL/GenBank/DDBJ databases">
        <authorList>
            <person name="Lindestad O."/>
        </authorList>
    </citation>
    <scope>NUCLEOTIDE SEQUENCE</scope>
</reference>
<dbReference type="EMBL" id="CAKXAJ010026406">
    <property type="protein sequence ID" value="CAH2267894.1"/>
    <property type="molecule type" value="Genomic_DNA"/>
</dbReference>
<organism evidence="1 2">
    <name type="scientific">Pararge aegeria aegeria</name>
    <dbReference type="NCBI Taxonomy" id="348720"/>
    <lineage>
        <taxon>Eukaryota</taxon>
        <taxon>Metazoa</taxon>
        <taxon>Ecdysozoa</taxon>
        <taxon>Arthropoda</taxon>
        <taxon>Hexapoda</taxon>
        <taxon>Insecta</taxon>
        <taxon>Pterygota</taxon>
        <taxon>Neoptera</taxon>
        <taxon>Endopterygota</taxon>
        <taxon>Lepidoptera</taxon>
        <taxon>Glossata</taxon>
        <taxon>Ditrysia</taxon>
        <taxon>Papilionoidea</taxon>
        <taxon>Nymphalidae</taxon>
        <taxon>Satyrinae</taxon>
        <taxon>Satyrini</taxon>
        <taxon>Parargina</taxon>
        <taxon>Pararge</taxon>
    </lineage>
</organism>
<gene>
    <name evidence="1" type="primary">jg21947</name>
    <name evidence="1" type="ORF">PAEG_LOCUS26375</name>
</gene>
<accession>A0A8S4SHZ8</accession>
<keyword evidence="2" id="KW-1185">Reference proteome</keyword>